<gene>
    <name evidence="3" type="ORF">C7M84_022230</name>
</gene>
<keyword evidence="4" id="KW-1185">Reference proteome</keyword>
<proteinExistence type="predicted"/>
<feature type="transmembrane region" description="Helical" evidence="2">
    <location>
        <begin position="71"/>
        <end position="89"/>
    </location>
</feature>
<dbReference type="EMBL" id="QCYY01000523">
    <property type="protein sequence ID" value="ROT84585.1"/>
    <property type="molecule type" value="Genomic_DNA"/>
</dbReference>
<protein>
    <submittedName>
        <fullName evidence="3">Uncharacterized protein</fullName>
    </submittedName>
</protein>
<organism evidence="3 4">
    <name type="scientific">Penaeus vannamei</name>
    <name type="common">Whiteleg shrimp</name>
    <name type="synonym">Litopenaeus vannamei</name>
    <dbReference type="NCBI Taxonomy" id="6689"/>
    <lineage>
        <taxon>Eukaryota</taxon>
        <taxon>Metazoa</taxon>
        <taxon>Ecdysozoa</taxon>
        <taxon>Arthropoda</taxon>
        <taxon>Crustacea</taxon>
        <taxon>Multicrustacea</taxon>
        <taxon>Malacostraca</taxon>
        <taxon>Eumalacostraca</taxon>
        <taxon>Eucarida</taxon>
        <taxon>Decapoda</taxon>
        <taxon>Dendrobranchiata</taxon>
        <taxon>Penaeoidea</taxon>
        <taxon>Penaeidae</taxon>
        <taxon>Penaeus</taxon>
    </lineage>
</organism>
<dbReference type="STRING" id="6689.A0A3R7T0V4"/>
<feature type="region of interest" description="Disordered" evidence="1">
    <location>
        <begin position="357"/>
        <end position="379"/>
    </location>
</feature>
<dbReference type="Proteomes" id="UP000283509">
    <property type="component" value="Unassembled WGS sequence"/>
</dbReference>
<evidence type="ECO:0000313" key="4">
    <source>
        <dbReference type="Proteomes" id="UP000283509"/>
    </source>
</evidence>
<dbReference type="AlphaFoldDB" id="A0A3R7T0V4"/>
<feature type="transmembrane region" description="Helical" evidence="2">
    <location>
        <begin position="109"/>
        <end position="130"/>
    </location>
</feature>
<evidence type="ECO:0000256" key="2">
    <source>
        <dbReference type="SAM" id="Phobius"/>
    </source>
</evidence>
<accession>A0A3R7T0V4</accession>
<reference evidence="3 4" key="1">
    <citation type="submission" date="2018-04" db="EMBL/GenBank/DDBJ databases">
        <authorList>
            <person name="Zhang X."/>
            <person name="Yuan J."/>
            <person name="Li F."/>
            <person name="Xiang J."/>
        </authorList>
    </citation>
    <scope>NUCLEOTIDE SEQUENCE [LARGE SCALE GENOMIC DNA]</scope>
    <source>
        <tissue evidence="3">Muscle</tissue>
    </source>
</reference>
<keyword evidence="2" id="KW-0472">Membrane</keyword>
<sequence length="379" mass="41600">MSLFISLFSSSLFPFSLLFSSFSHRFCSIVILSLSILSPPSSSFLSSLLSPYLVLSLCTLRFSLSFSPSPFSALFLLLSFISLCLFSLLSPFSPFSSFSPFSLFLSFSYSLLSILSLSSSFSISLCLELLSSSLPLFDPFISIPAKNSNFSFFPFLSSTYYPLFPHSTSTSFFHVFTFPFPPTSLLFFSTSPEPLVFSHLLSHPPTTLHHPSPTLLSLFPPTLSPSPPLPSPPHFQSTHSLSLLPSFQPPFPPLLPLSTLLTSPFYPLLPSNPLPSTPFPPSSPSSPPSNPLSIHPLLPLISPPTFHPHLPLFSPLQPPSPPPSPLLPLQPLSSLLPLHPLLLSPLLPLQPPPPQPVHLLRYQQRPPPPILIRPRNEGY</sequence>
<evidence type="ECO:0000256" key="1">
    <source>
        <dbReference type="SAM" id="MobiDB-lite"/>
    </source>
</evidence>
<comment type="caution">
    <text evidence="3">The sequence shown here is derived from an EMBL/GenBank/DDBJ whole genome shotgun (WGS) entry which is preliminary data.</text>
</comment>
<keyword evidence="2" id="KW-0812">Transmembrane</keyword>
<evidence type="ECO:0000313" key="3">
    <source>
        <dbReference type="EMBL" id="ROT84585.1"/>
    </source>
</evidence>
<name>A0A3R7T0V4_PENVA</name>
<feature type="transmembrane region" description="Helical" evidence="2">
    <location>
        <begin position="47"/>
        <end position="64"/>
    </location>
</feature>
<reference evidence="3 4" key="2">
    <citation type="submission" date="2019-01" db="EMBL/GenBank/DDBJ databases">
        <title>The decoding of complex shrimp genome reveals the adaptation for benthos swimmer, frequently molting mechanism and breeding impact on genome.</title>
        <authorList>
            <person name="Sun Y."/>
            <person name="Gao Y."/>
            <person name="Yu Y."/>
        </authorList>
    </citation>
    <scope>NUCLEOTIDE SEQUENCE [LARGE SCALE GENOMIC DNA]</scope>
    <source>
        <tissue evidence="3">Muscle</tissue>
    </source>
</reference>
<keyword evidence="2" id="KW-1133">Transmembrane helix</keyword>